<dbReference type="EMBL" id="FUWL01000005">
    <property type="protein sequence ID" value="SJZ43934.1"/>
    <property type="molecule type" value="Genomic_DNA"/>
</dbReference>
<dbReference type="AlphaFoldDB" id="A0A1T4KNH3"/>
<name>A0A1T4KNH3_PORCN</name>
<dbReference type="Proteomes" id="UP000189956">
    <property type="component" value="Unassembled WGS sequence"/>
</dbReference>
<protein>
    <submittedName>
        <fullName evidence="1">Uncharacterized protein</fullName>
    </submittedName>
</protein>
<reference evidence="1 2" key="1">
    <citation type="submission" date="2017-02" db="EMBL/GenBank/DDBJ databases">
        <authorList>
            <person name="Peterson S.W."/>
        </authorList>
    </citation>
    <scope>NUCLEOTIDE SEQUENCE [LARGE SCALE GENOMIC DNA]</scope>
    <source>
        <strain evidence="1 2">ATCC 700135</strain>
    </source>
</reference>
<proteinExistence type="predicted"/>
<evidence type="ECO:0000313" key="2">
    <source>
        <dbReference type="Proteomes" id="UP000189956"/>
    </source>
</evidence>
<accession>A0A1T4KNH3</accession>
<gene>
    <name evidence="1" type="ORF">SAMN02745205_00805</name>
</gene>
<sequence>MVIAKFIYFLYFSGVLYDTKRRVEDRITFFELRVKTLIFFFQRTWKYVSVV</sequence>
<organism evidence="1 2">
    <name type="scientific">Porphyromonas cangingivalis</name>
    <dbReference type="NCBI Taxonomy" id="36874"/>
    <lineage>
        <taxon>Bacteria</taxon>
        <taxon>Pseudomonadati</taxon>
        <taxon>Bacteroidota</taxon>
        <taxon>Bacteroidia</taxon>
        <taxon>Bacteroidales</taxon>
        <taxon>Porphyromonadaceae</taxon>
        <taxon>Porphyromonas</taxon>
    </lineage>
</organism>
<evidence type="ECO:0000313" key="1">
    <source>
        <dbReference type="EMBL" id="SJZ43934.1"/>
    </source>
</evidence>